<gene>
    <name evidence="1" type="ORF">FNK824_LOCUS42518</name>
</gene>
<name>A0A820LGG4_9BILA</name>
<organism evidence="1 2">
    <name type="scientific">Rotaria sordida</name>
    <dbReference type="NCBI Taxonomy" id="392033"/>
    <lineage>
        <taxon>Eukaryota</taxon>
        <taxon>Metazoa</taxon>
        <taxon>Spiralia</taxon>
        <taxon>Gnathifera</taxon>
        <taxon>Rotifera</taxon>
        <taxon>Eurotatoria</taxon>
        <taxon>Bdelloidea</taxon>
        <taxon>Philodinida</taxon>
        <taxon>Philodinidae</taxon>
        <taxon>Rotaria</taxon>
    </lineage>
</organism>
<evidence type="ECO:0000313" key="2">
    <source>
        <dbReference type="Proteomes" id="UP000663874"/>
    </source>
</evidence>
<reference evidence="1" key="1">
    <citation type="submission" date="2021-02" db="EMBL/GenBank/DDBJ databases">
        <authorList>
            <person name="Nowell W R."/>
        </authorList>
    </citation>
    <scope>NUCLEOTIDE SEQUENCE</scope>
</reference>
<sequence length="49" mass="5712">TLTNTKMHTLQDLINFNNAHKDLEFSPYLPDQQLFILSQEAPPLSIERE</sequence>
<protein>
    <submittedName>
        <fullName evidence="1">Uncharacterized protein</fullName>
    </submittedName>
</protein>
<dbReference type="AlphaFoldDB" id="A0A820LGG4"/>
<feature type="non-terminal residue" evidence="1">
    <location>
        <position position="1"/>
    </location>
</feature>
<accession>A0A820LGG4</accession>
<comment type="caution">
    <text evidence="1">The sequence shown here is derived from an EMBL/GenBank/DDBJ whole genome shotgun (WGS) entry which is preliminary data.</text>
</comment>
<dbReference type="Proteomes" id="UP000663874">
    <property type="component" value="Unassembled WGS sequence"/>
</dbReference>
<dbReference type="EMBL" id="CAJOBE010050764">
    <property type="protein sequence ID" value="CAF4356470.1"/>
    <property type="molecule type" value="Genomic_DNA"/>
</dbReference>
<proteinExistence type="predicted"/>
<evidence type="ECO:0000313" key="1">
    <source>
        <dbReference type="EMBL" id="CAF4356470.1"/>
    </source>
</evidence>